<accession>A0A8J4GYY5</accession>
<protein>
    <submittedName>
        <fullName evidence="2">Uncharacterized protein</fullName>
    </submittedName>
</protein>
<dbReference type="Proteomes" id="UP000722791">
    <property type="component" value="Unassembled WGS sequence"/>
</dbReference>
<reference evidence="2" key="1">
    <citation type="journal article" date="2021" name="Proc. Natl. Acad. Sci. U.S.A.">
        <title>Three genomes in the algal genus Volvox reveal the fate of a haploid sex-determining region after a transition to homothallism.</title>
        <authorList>
            <person name="Yamamoto K."/>
            <person name="Hamaji T."/>
            <person name="Kawai-Toyooka H."/>
            <person name="Matsuzaki R."/>
            <person name="Takahashi F."/>
            <person name="Nishimura Y."/>
            <person name="Kawachi M."/>
            <person name="Noguchi H."/>
            <person name="Minakuchi Y."/>
            <person name="Umen J.G."/>
            <person name="Toyoda A."/>
            <person name="Nozaki H."/>
        </authorList>
    </citation>
    <scope>NUCLEOTIDE SEQUENCE</scope>
    <source>
        <strain evidence="2">NIES-3785</strain>
    </source>
</reference>
<feature type="non-terminal residue" evidence="2">
    <location>
        <position position="1"/>
    </location>
</feature>
<organism evidence="2 3">
    <name type="scientific">Volvox reticuliferus</name>
    <dbReference type="NCBI Taxonomy" id="1737510"/>
    <lineage>
        <taxon>Eukaryota</taxon>
        <taxon>Viridiplantae</taxon>
        <taxon>Chlorophyta</taxon>
        <taxon>core chlorophytes</taxon>
        <taxon>Chlorophyceae</taxon>
        <taxon>CS clade</taxon>
        <taxon>Chlamydomonadales</taxon>
        <taxon>Volvocaceae</taxon>
        <taxon>Volvox</taxon>
    </lineage>
</organism>
<feature type="region of interest" description="Disordered" evidence="1">
    <location>
        <begin position="70"/>
        <end position="97"/>
    </location>
</feature>
<evidence type="ECO:0000313" key="2">
    <source>
        <dbReference type="EMBL" id="GIM16813.1"/>
    </source>
</evidence>
<sequence>ASTGPAMAQQQQQYQQYQQQPVGVGVAAPALLRSCLVPREGVQGLRVLRDCVLMTSGSSIGVMALPREGVAPPAASGSSGAASGASGPSFERLRNGRGGRESAAVTGLAVLPCCRLLVVAGDDGAVRICR</sequence>
<comment type="caution">
    <text evidence="2">The sequence shown here is derived from an EMBL/GenBank/DDBJ whole genome shotgun (WGS) entry which is preliminary data.</text>
</comment>
<evidence type="ECO:0000313" key="3">
    <source>
        <dbReference type="Proteomes" id="UP000722791"/>
    </source>
</evidence>
<dbReference type="EMBL" id="BNCQ01000085">
    <property type="protein sequence ID" value="GIM16813.1"/>
    <property type="molecule type" value="Genomic_DNA"/>
</dbReference>
<feature type="compositionally biased region" description="Low complexity" evidence="1">
    <location>
        <begin position="71"/>
        <end position="89"/>
    </location>
</feature>
<dbReference type="InterPro" id="IPR052651">
    <property type="entry name" value="WDR81"/>
</dbReference>
<gene>
    <name evidence="2" type="ORF">Vretimale_19403</name>
</gene>
<dbReference type="PANTHER" id="PTHR44662">
    <property type="entry name" value="WD REPEAT-CONTAINING PROTEIN 81"/>
    <property type="match status" value="1"/>
</dbReference>
<name>A0A8J4GYY5_9CHLO</name>
<evidence type="ECO:0000256" key="1">
    <source>
        <dbReference type="SAM" id="MobiDB-lite"/>
    </source>
</evidence>
<dbReference type="AlphaFoldDB" id="A0A8J4GYY5"/>
<dbReference type="PANTHER" id="PTHR44662:SF1">
    <property type="entry name" value="WD REPEAT-CONTAINING PROTEIN 81"/>
    <property type="match status" value="1"/>
</dbReference>
<proteinExistence type="predicted"/>